<dbReference type="Proteomes" id="UP000051326">
    <property type="component" value="Unassembled WGS sequence"/>
</dbReference>
<reference evidence="3 4" key="1">
    <citation type="submission" date="2015-09" db="EMBL/GenBank/DDBJ databases">
        <authorList>
            <consortium name="Swine Surveillance"/>
        </authorList>
    </citation>
    <scope>NUCLEOTIDE SEQUENCE [LARGE SCALE GENOMIC DNA]</scope>
    <source>
        <strain evidence="3 4">CECT 8399</strain>
    </source>
</reference>
<protein>
    <submittedName>
        <fullName evidence="3">LysR substrate binding domain protein</fullName>
    </submittedName>
</protein>
<dbReference type="EMBL" id="CYSR01000022">
    <property type="protein sequence ID" value="CUI00163.1"/>
    <property type="molecule type" value="Genomic_DNA"/>
</dbReference>
<dbReference type="AlphaFoldDB" id="A0A0P1HAR3"/>
<dbReference type="STRING" id="1396826.PHA8399_02289"/>
<name>A0A0P1HAR3_9RHOB</name>
<evidence type="ECO:0000256" key="2">
    <source>
        <dbReference type="SAM" id="SignalP"/>
    </source>
</evidence>
<dbReference type="PANTHER" id="PTHR30006:SF25">
    <property type="entry name" value="PHOSPHOGLYCERATE TRANSPORT REGULATORY PROTEIN PGTC"/>
    <property type="match status" value="1"/>
</dbReference>
<evidence type="ECO:0000256" key="1">
    <source>
        <dbReference type="ARBA" id="ARBA00022729"/>
    </source>
</evidence>
<dbReference type="Gene3D" id="3.40.190.10">
    <property type="entry name" value="Periplasmic binding protein-like II"/>
    <property type="match status" value="2"/>
</dbReference>
<organism evidence="3 4">
    <name type="scientific">Leisingera aquaemixtae</name>
    <dbReference type="NCBI Taxonomy" id="1396826"/>
    <lineage>
        <taxon>Bacteria</taxon>
        <taxon>Pseudomonadati</taxon>
        <taxon>Pseudomonadota</taxon>
        <taxon>Alphaproteobacteria</taxon>
        <taxon>Rhodobacterales</taxon>
        <taxon>Roseobacteraceae</taxon>
        <taxon>Leisingera</taxon>
    </lineage>
</organism>
<feature type="signal peptide" evidence="2">
    <location>
        <begin position="1"/>
        <end position="19"/>
    </location>
</feature>
<proteinExistence type="predicted"/>
<gene>
    <name evidence="3" type="ORF">PHA8399_02289</name>
</gene>
<dbReference type="RefSeq" id="WP_058286262.1">
    <property type="nucleotide sequence ID" value="NZ_CYSR01000022.1"/>
</dbReference>
<evidence type="ECO:0000313" key="4">
    <source>
        <dbReference type="Proteomes" id="UP000051326"/>
    </source>
</evidence>
<keyword evidence="1 2" id="KW-0732">Signal</keyword>
<accession>A0A0P1HAR3</accession>
<dbReference type="Pfam" id="PF13531">
    <property type="entry name" value="SBP_bac_11"/>
    <property type="match status" value="1"/>
</dbReference>
<dbReference type="PANTHER" id="PTHR30006">
    <property type="entry name" value="THIAMINE-BINDING PERIPLASMIC PROTEIN-RELATED"/>
    <property type="match status" value="1"/>
</dbReference>
<dbReference type="GO" id="GO:0030288">
    <property type="term" value="C:outer membrane-bounded periplasmic space"/>
    <property type="evidence" value="ECO:0007669"/>
    <property type="project" value="TreeGrafter"/>
</dbReference>
<sequence length="344" mass="37630">MRHALFSALLTLLAFAAAAAAGFEVEERHWIGPEDGTPLRVISTTDTAILEPLIGSFLEEHPEAAIEYTVANSSEVMKAVLEGQEPFDVALSSAMDLQTKLANDGFTRPHRSAATALIPEWGEWRSHVFAFSLEPASIVVSAAAFSGGEALRTRQDLISLLRAEPERFRGKVGTYDVSLSGLGYLFATQDARTSETYWRLMEVIGSLDPQLFCCSSSMIESVASGEILVAYNVLGSYARARRDLADKIIVIDPEDYTHLMMRSAVLLKGGRQPGLARSFADHLAAAAWSQPPAANYPFAQPPVAFVDSASPKRPIQLGPGLLVYLDAEKRRRFMAEWFSAVRKH</sequence>
<feature type="chain" id="PRO_5006064229" evidence="2">
    <location>
        <begin position="20"/>
        <end position="344"/>
    </location>
</feature>
<dbReference type="SUPFAM" id="SSF53850">
    <property type="entry name" value="Periplasmic binding protein-like II"/>
    <property type="match status" value="1"/>
</dbReference>
<evidence type="ECO:0000313" key="3">
    <source>
        <dbReference type="EMBL" id="CUI00163.1"/>
    </source>
</evidence>